<organism evidence="1 2">
    <name type="scientific">Actinomyces ruminicola</name>
    <dbReference type="NCBI Taxonomy" id="332524"/>
    <lineage>
        <taxon>Bacteria</taxon>
        <taxon>Bacillati</taxon>
        <taxon>Actinomycetota</taxon>
        <taxon>Actinomycetes</taxon>
        <taxon>Actinomycetales</taxon>
        <taxon>Actinomycetaceae</taxon>
        <taxon>Actinomyces</taxon>
    </lineage>
</organism>
<evidence type="ECO:0000313" key="1">
    <source>
        <dbReference type="EMBL" id="SDN06240.1"/>
    </source>
</evidence>
<dbReference type="RefSeq" id="WP_143008932.1">
    <property type="nucleotide sequence ID" value="NZ_FNHU01000012.1"/>
</dbReference>
<proteinExistence type="predicted"/>
<sequence length="483" mass="52687">MSDEAYSRVNRYAKQLLEDGREALGSGKSLKEASAAVRKSVLVNPLIAVDDKEWTLEILRNASVEVTYPPTANAVCVAATLAGDWLLALVSALLIDDVAEREAALHILRGQKGGNKSLITDLAEPGRKSSVFIPAVAEFCYRLVADPPEKPCFEHIETTPDTYAGLVNDLLGALDRYPLGEALSYICPHGSHSGSCLAKALSVEPEINALYEVSATGDIMSVPAGCREVLARAEHLCVNMAIDSSLWTRLRLARASAELSSGNIERTRRLMLEIGQTSALNMLMCLEEGKIAETGELAASLTTSADDGPQLVRELTEIIRRCFIAVASHVDQPDGDDSMSRGMPADGLQRNNGETVAVSAGSNNESGGSAWAQSARESRNTLREALELIVRDRSSNTQITLEVLGDMADRLIQRNDAYSILAKWLRLVQAERLYLRGRYVYSLRIFRYVDKLFAKHGTPGWVSTRIESRIKSLSVLESSEFTS</sequence>
<dbReference type="AlphaFoldDB" id="A0A1G9YB47"/>
<protein>
    <submittedName>
        <fullName evidence="1">Uncharacterized protein</fullName>
    </submittedName>
</protein>
<dbReference type="EMBL" id="FNHU01000012">
    <property type="protein sequence ID" value="SDN06240.1"/>
    <property type="molecule type" value="Genomic_DNA"/>
</dbReference>
<dbReference type="Proteomes" id="UP000199671">
    <property type="component" value="Unassembled WGS sequence"/>
</dbReference>
<gene>
    <name evidence="1" type="ORF">SAMN04487766_1123</name>
</gene>
<evidence type="ECO:0000313" key="2">
    <source>
        <dbReference type="Proteomes" id="UP000199671"/>
    </source>
</evidence>
<accession>A0A1G9YB47</accession>
<reference evidence="1 2" key="1">
    <citation type="submission" date="2016-10" db="EMBL/GenBank/DDBJ databases">
        <authorList>
            <person name="de Groot N.N."/>
        </authorList>
    </citation>
    <scope>NUCLEOTIDE SEQUENCE [LARGE SCALE GENOMIC DNA]</scope>
    <source>
        <strain evidence="1 2">KPR-7B</strain>
    </source>
</reference>
<name>A0A1G9YB47_9ACTO</name>